<gene>
    <name evidence="1" type="ORF">PECUL_23A036067</name>
</gene>
<proteinExistence type="predicted"/>
<accession>A0AAD1RZ59</accession>
<dbReference type="Proteomes" id="UP001295444">
    <property type="component" value="Chromosome 04"/>
</dbReference>
<dbReference type="AlphaFoldDB" id="A0AAD1RZ59"/>
<sequence length="117" mass="13633">MLYRSTFTTELRHKGVPFPSLAQKTVMYRLWFLALGYPTLFRHPSGKHRQHDRDVGHDSSHPFILINNVTLVMFRISFGRLTLPCTTLRYAPYFHPPSVTPPIAIQHMYPRLVLSVQ</sequence>
<evidence type="ECO:0000313" key="2">
    <source>
        <dbReference type="Proteomes" id="UP001295444"/>
    </source>
</evidence>
<dbReference type="EMBL" id="OW240915">
    <property type="protein sequence ID" value="CAH2283025.1"/>
    <property type="molecule type" value="Genomic_DNA"/>
</dbReference>
<keyword evidence="2" id="KW-1185">Reference proteome</keyword>
<name>A0AAD1RZ59_PELCU</name>
<protein>
    <submittedName>
        <fullName evidence="1">Uncharacterized protein</fullName>
    </submittedName>
</protein>
<evidence type="ECO:0000313" key="1">
    <source>
        <dbReference type="EMBL" id="CAH2283025.1"/>
    </source>
</evidence>
<reference evidence="1" key="1">
    <citation type="submission" date="2022-03" db="EMBL/GenBank/DDBJ databases">
        <authorList>
            <person name="Alioto T."/>
            <person name="Alioto T."/>
            <person name="Gomez Garrido J."/>
        </authorList>
    </citation>
    <scope>NUCLEOTIDE SEQUENCE</scope>
</reference>
<organism evidence="1 2">
    <name type="scientific">Pelobates cultripes</name>
    <name type="common">Western spadefoot toad</name>
    <dbReference type="NCBI Taxonomy" id="61616"/>
    <lineage>
        <taxon>Eukaryota</taxon>
        <taxon>Metazoa</taxon>
        <taxon>Chordata</taxon>
        <taxon>Craniata</taxon>
        <taxon>Vertebrata</taxon>
        <taxon>Euteleostomi</taxon>
        <taxon>Amphibia</taxon>
        <taxon>Batrachia</taxon>
        <taxon>Anura</taxon>
        <taxon>Pelobatoidea</taxon>
        <taxon>Pelobatidae</taxon>
        <taxon>Pelobates</taxon>
    </lineage>
</organism>